<dbReference type="EMBL" id="BGPR01003275">
    <property type="protein sequence ID" value="GBM85951.1"/>
    <property type="molecule type" value="Genomic_DNA"/>
</dbReference>
<gene>
    <name evidence="1" type="ORF">AVEN_36438_1</name>
</gene>
<sequence length="201" mass="23245">MTQNYSFILTLSQLIVPARYTTTNTHSYNKYQLYTANANIILSSHIPHPRIAVHTATGHCIHITHFSNPEELTPCITHFNKPAELISCIYSLQQRNRSPRITHCHDSFAILRTLSILKTHNFHFKHYLHPVSMILTLHNPEFSHPTATYSSRIPRIALMTLSTILTFHLQSSFYTLYANTEHSTRTTAAHFLRRAMHLWTP</sequence>
<organism evidence="1 2">
    <name type="scientific">Araneus ventricosus</name>
    <name type="common">Orbweaver spider</name>
    <name type="synonym">Epeira ventricosa</name>
    <dbReference type="NCBI Taxonomy" id="182803"/>
    <lineage>
        <taxon>Eukaryota</taxon>
        <taxon>Metazoa</taxon>
        <taxon>Ecdysozoa</taxon>
        <taxon>Arthropoda</taxon>
        <taxon>Chelicerata</taxon>
        <taxon>Arachnida</taxon>
        <taxon>Araneae</taxon>
        <taxon>Araneomorphae</taxon>
        <taxon>Entelegynae</taxon>
        <taxon>Araneoidea</taxon>
        <taxon>Araneidae</taxon>
        <taxon>Araneus</taxon>
    </lineage>
</organism>
<keyword evidence="2" id="KW-1185">Reference proteome</keyword>
<evidence type="ECO:0000313" key="2">
    <source>
        <dbReference type="Proteomes" id="UP000499080"/>
    </source>
</evidence>
<comment type="caution">
    <text evidence="1">The sequence shown here is derived from an EMBL/GenBank/DDBJ whole genome shotgun (WGS) entry which is preliminary data.</text>
</comment>
<dbReference type="Proteomes" id="UP000499080">
    <property type="component" value="Unassembled WGS sequence"/>
</dbReference>
<name>A0A4Y2J6Q1_ARAVE</name>
<proteinExistence type="predicted"/>
<dbReference type="AlphaFoldDB" id="A0A4Y2J6Q1"/>
<evidence type="ECO:0000313" key="1">
    <source>
        <dbReference type="EMBL" id="GBM85951.1"/>
    </source>
</evidence>
<reference evidence="1 2" key="1">
    <citation type="journal article" date="2019" name="Sci. Rep.">
        <title>Orb-weaving spider Araneus ventricosus genome elucidates the spidroin gene catalogue.</title>
        <authorList>
            <person name="Kono N."/>
            <person name="Nakamura H."/>
            <person name="Ohtoshi R."/>
            <person name="Moran D.A.P."/>
            <person name="Shinohara A."/>
            <person name="Yoshida Y."/>
            <person name="Fujiwara M."/>
            <person name="Mori M."/>
            <person name="Tomita M."/>
            <person name="Arakawa K."/>
        </authorList>
    </citation>
    <scope>NUCLEOTIDE SEQUENCE [LARGE SCALE GENOMIC DNA]</scope>
</reference>
<protein>
    <submittedName>
        <fullName evidence="1">Uncharacterized protein</fullName>
    </submittedName>
</protein>
<accession>A0A4Y2J6Q1</accession>